<dbReference type="OrthoDB" id="6411732at2759"/>
<dbReference type="Proteomes" id="UP000494165">
    <property type="component" value="Unassembled WGS sequence"/>
</dbReference>
<protein>
    <submittedName>
        <fullName evidence="2">Uncharacterized protein</fullName>
    </submittedName>
</protein>
<dbReference type="AlphaFoldDB" id="A0A8S1DE47"/>
<organism evidence="2 3">
    <name type="scientific">Cloeon dipterum</name>
    <dbReference type="NCBI Taxonomy" id="197152"/>
    <lineage>
        <taxon>Eukaryota</taxon>
        <taxon>Metazoa</taxon>
        <taxon>Ecdysozoa</taxon>
        <taxon>Arthropoda</taxon>
        <taxon>Hexapoda</taxon>
        <taxon>Insecta</taxon>
        <taxon>Pterygota</taxon>
        <taxon>Palaeoptera</taxon>
        <taxon>Ephemeroptera</taxon>
        <taxon>Pisciforma</taxon>
        <taxon>Baetidae</taxon>
        <taxon>Cloeon</taxon>
    </lineage>
</organism>
<sequence length="137" mass="15727">MSAPPLEERAEVSSEQSNPLVELLQQYLNLVWSLCCQFLGLKQPSQPQQPVGVQPPEPDLLLQQLTEWFTPDEFQLKLFKGFCLVLFFNFLFICLAWSYYGPTISDKLMRPATSKSILELKKSVSQLKLPTEHTPRI</sequence>
<evidence type="ECO:0000313" key="2">
    <source>
        <dbReference type="EMBL" id="CAB3378770.1"/>
    </source>
</evidence>
<keyword evidence="1" id="KW-0472">Membrane</keyword>
<name>A0A8S1DE47_9INSE</name>
<accession>A0A8S1DE47</accession>
<feature type="transmembrane region" description="Helical" evidence="1">
    <location>
        <begin position="78"/>
        <end position="100"/>
    </location>
</feature>
<keyword evidence="1" id="KW-0812">Transmembrane</keyword>
<keyword evidence="1" id="KW-1133">Transmembrane helix</keyword>
<evidence type="ECO:0000313" key="3">
    <source>
        <dbReference type="Proteomes" id="UP000494165"/>
    </source>
</evidence>
<evidence type="ECO:0000256" key="1">
    <source>
        <dbReference type="SAM" id="Phobius"/>
    </source>
</evidence>
<gene>
    <name evidence="2" type="ORF">CLODIP_2_CD09359</name>
</gene>
<reference evidence="2 3" key="1">
    <citation type="submission" date="2020-04" db="EMBL/GenBank/DDBJ databases">
        <authorList>
            <person name="Alioto T."/>
            <person name="Alioto T."/>
            <person name="Gomez Garrido J."/>
        </authorList>
    </citation>
    <scope>NUCLEOTIDE SEQUENCE [LARGE SCALE GENOMIC DNA]</scope>
</reference>
<proteinExistence type="predicted"/>
<comment type="caution">
    <text evidence="2">The sequence shown here is derived from an EMBL/GenBank/DDBJ whole genome shotgun (WGS) entry which is preliminary data.</text>
</comment>
<dbReference type="EMBL" id="CADEPI010000172">
    <property type="protein sequence ID" value="CAB3378770.1"/>
    <property type="molecule type" value="Genomic_DNA"/>
</dbReference>
<keyword evidence="3" id="KW-1185">Reference proteome</keyword>